<evidence type="ECO:0000256" key="11">
    <source>
        <dbReference type="ARBA" id="ARBA00049231"/>
    </source>
</evidence>
<dbReference type="EMBL" id="AGSI01000003">
    <property type="protein sequence ID" value="EIE26149.1"/>
    <property type="molecule type" value="Genomic_DNA"/>
</dbReference>
<reference evidence="13 14" key="1">
    <citation type="journal article" date="2012" name="Genome Biol.">
        <title>The genome of the polar eukaryotic microalga coccomyxa subellipsoidea reveals traits of cold adaptation.</title>
        <authorList>
            <person name="Blanc G."/>
            <person name="Agarkova I."/>
            <person name="Grimwood J."/>
            <person name="Kuo A."/>
            <person name="Brueggeman A."/>
            <person name="Dunigan D."/>
            <person name="Gurnon J."/>
            <person name="Ladunga I."/>
            <person name="Lindquist E."/>
            <person name="Lucas S."/>
            <person name="Pangilinan J."/>
            <person name="Proschold T."/>
            <person name="Salamov A."/>
            <person name="Schmutz J."/>
            <person name="Weeks D."/>
            <person name="Yamada T."/>
            <person name="Claverie J.M."/>
            <person name="Grigoriev I."/>
            <person name="Van Etten J."/>
            <person name="Lomsadze A."/>
            <person name="Borodovsky M."/>
        </authorList>
    </citation>
    <scope>NUCLEOTIDE SEQUENCE [LARGE SCALE GENOMIC DNA]</scope>
    <source>
        <strain evidence="13 14">C-169</strain>
    </source>
</reference>
<comment type="cofactor">
    <cofactor evidence="1">
        <name>Fe cation</name>
        <dbReference type="ChEBI" id="CHEBI:24875"/>
    </cofactor>
</comment>
<evidence type="ECO:0000256" key="4">
    <source>
        <dbReference type="ARBA" id="ARBA00012092"/>
    </source>
</evidence>
<evidence type="ECO:0000256" key="1">
    <source>
        <dbReference type="ARBA" id="ARBA00001962"/>
    </source>
</evidence>
<dbReference type="NCBIfam" id="TIGR02029">
    <property type="entry name" value="AcsF"/>
    <property type="match status" value="1"/>
</dbReference>
<keyword evidence="14" id="KW-1185">Reference proteome</keyword>
<keyword evidence="10" id="KW-0149">Chlorophyll biosynthesis</keyword>
<keyword evidence="8" id="KW-0560">Oxidoreductase</keyword>
<dbReference type="OrthoDB" id="524174at2759"/>
<comment type="pathway">
    <text evidence="2">Porphyrin-containing compound metabolism; chlorophyll biosynthesis.</text>
</comment>
<dbReference type="KEGG" id="csl:COCSUDRAFT_35563"/>
<dbReference type="Proteomes" id="UP000007264">
    <property type="component" value="Unassembled WGS sequence"/>
</dbReference>
<comment type="similarity">
    <text evidence="3">Belongs to the AcsF family.</text>
</comment>
<dbReference type="SUPFAM" id="SSF47240">
    <property type="entry name" value="Ferritin-like"/>
    <property type="match status" value="1"/>
</dbReference>
<evidence type="ECO:0000313" key="13">
    <source>
        <dbReference type="EMBL" id="EIE26149.1"/>
    </source>
</evidence>
<evidence type="ECO:0000256" key="5">
    <source>
        <dbReference type="ARBA" id="ARBA00022531"/>
    </source>
</evidence>
<dbReference type="GO" id="GO:0046872">
    <property type="term" value="F:metal ion binding"/>
    <property type="evidence" value="ECO:0007669"/>
    <property type="project" value="UniProtKB-KW"/>
</dbReference>
<proteinExistence type="inferred from homology"/>
<dbReference type="HAMAP" id="MF_01840">
    <property type="entry name" value="AcsF"/>
    <property type="match status" value="1"/>
</dbReference>
<organism evidence="13 14">
    <name type="scientific">Coccomyxa subellipsoidea (strain C-169)</name>
    <name type="common">Green microalga</name>
    <dbReference type="NCBI Taxonomy" id="574566"/>
    <lineage>
        <taxon>Eukaryota</taxon>
        <taxon>Viridiplantae</taxon>
        <taxon>Chlorophyta</taxon>
        <taxon>core chlorophytes</taxon>
        <taxon>Trebouxiophyceae</taxon>
        <taxon>Trebouxiophyceae incertae sedis</taxon>
        <taxon>Coccomyxaceae</taxon>
        <taxon>Coccomyxa</taxon>
        <taxon>Coccomyxa subellipsoidea</taxon>
    </lineage>
</organism>
<evidence type="ECO:0000256" key="9">
    <source>
        <dbReference type="ARBA" id="ARBA00023004"/>
    </source>
</evidence>
<dbReference type="InterPro" id="IPR003251">
    <property type="entry name" value="Rr_diiron-bd_dom"/>
</dbReference>
<dbReference type="UniPathway" id="UPA00668"/>
<gene>
    <name evidence="13" type="ORF">COCSUDRAFT_35563</name>
</gene>
<accession>I0Z680</accession>
<dbReference type="NCBIfam" id="NF010172">
    <property type="entry name" value="PRK13654.1"/>
    <property type="match status" value="1"/>
</dbReference>
<dbReference type="EC" id="1.14.13.81" evidence="4"/>
<comment type="caution">
    <text evidence="13">The sequence shown here is derived from an EMBL/GenBank/DDBJ whole genome shotgun (WGS) entry which is preliminary data.</text>
</comment>
<dbReference type="AlphaFoldDB" id="I0Z680"/>
<dbReference type="PANTHER" id="PTHR31053:SF2">
    <property type="entry name" value="MAGNESIUM-PROTOPORPHYRIN IX MONOMETHYL ESTER [OXIDATIVE] CYCLASE, CHLOROPLASTIC"/>
    <property type="match status" value="1"/>
</dbReference>
<keyword evidence="5" id="KW-0602">Photosynthesis</keyword>
<dbReference type="CDD" id="cd01047">
    <property type="entry name" value="ACSF"/>
    <property type="match status" value="1"/>
</dbReference>
<evidence type="ECO:0000256" key="3">
    <source>
        <dbReference type="ARBA" id="ARBA00006550"/>
    </source>
</evidence>
<feature type="domain" description="Rubrerythrin diiron-binding" evidence="12">
    <location>
        <begin position="82"/>
        <end position="214"/>
    </location>
</feature>
<evidence type="ECO:0000313" key="14">
    <source>
        <dbReference type="Proteomes" id="UP000007264"/>
    </source>
</evidence>
<protein>
    <recommendedName>
        <fullName evidence="4">magnesium-protoporphyrin IX monomethyl ester (oxidative) cyclase</fullName>
        <ecNumber evidence="4">1.14.13.81</ecNumber>
    </recommendedName>
</protein>
<dbReference type="GO" id="GO:0009535">
    <property type="term" value="C:chloroplast thylakoid membrane"/>
    <property type="evidence" value="ECO:0007669"/>
    <property type="project" value="TreeGrafter"/>
</dbReference>
<dbReference type="PANTHER" id="PTHR31053">
    <property type="entry name" value="MAGNESIUM-PROTOPORPHYRIN IX MONOMETHYL ESTER [OXIDATIVE] CYCLASE, CHLOROPLASTIC"/>
    <property type="match status" value="1"/>
</dbReference>
<evidence type="ECO:0000256" key="2">
    <source>
        <dbReference type="ARBA" id="ARBA00005173"/>
    </source>
</evidence>
<dbReference type="InterPro" id="IPR009078">
    <property type="entry name" value="Ferritin-like_SF"/>
</dbReference>
<dbReference type="InterPro" id="IPR008434">
    <property type="entry name" value="AcsF"/>
</dbReference>
<sequence>MRKGIKEAADETVLTPRFYTTDFDEMEELFSLEKNPTLEMDEFDAMLSEFRTDYNQTHFVRNETFKKAADNITGPARKIFIEFLERSCTAEFSGFLLYKELGRRLKKTNPVVAEIFTLMSRDEARHAGFLNKAMSDFNLALDLGFLTKNRKYTFFRPQYIFYATYLSEKIGYWRYISIYRHLQRNPDNQLYPLFEYFENWCQDENRHGDFFSAILKSQPQFLDGWTSKLWSRFFCLSVYVTMYLNDHQRSAFYESLGLNTTQFNRHVIIETNKTTARIFPEVPDCETPEFWDHMEKLIVLNRKLIAIGQSDAPAVLKNLQRLPVLERFAAELMQLFIGKTVAAGADGVESSAPIPCY</sequence>
<keyword evidence="6" id="KW-0479">Metal-binding</keyword>
<comment type="catalytic activity">
    <reaction evidence="11">
        <text>Mg-protoporphyrin IX 13-monomethyl ester + 3 NADPH + 3 O2 + 2 H(+) = 3,8-divinyl protochlorophyllide a + 3 NADP(+) + 5 H2O</text>
        <dbReference type="Rhea" id="RHEA:33235"/>
        <dbReference type="ChEBI" id="CHEBI:15377"/>
        <dbReference type="ChEBI" id="CHEBI:15378"/>
        <dbReference type="ChEBI" id="CHEBI:15379"/>
        <dbReference type="ChEBI" id="CHEBI:57783"/>
        <dbReference type="ChEBI" id="CHEBI:58349"/>
        <dbReference type="ChEBI" id="CHEBI:58632"/>
        <dbReference type="ChEBI" id="CHEBI:60491"/>
        <dbReference type="EC" id="1.14.13.81"/>
    </reaction>
</comment>
<evidence type="ECO:0000256" key="10">
    <source>
        <dbReference type="ARBA" id="ARBA00023171"/>
    </source>
</evidence>
<dbReference type="eggNOG" id="ENOG502QRIH">
    <property type="taxonomic scope" value="Eukaryota"/>
</dbReference>
<dbReference type="STRING" id="574566.I0Z680"/>
<evidence type="ECO:0000259" key="12">
    <source>
        <dbReference type="Pfam" id="PF02915"/>
    </source>
</evidence>
<keyword evidence="9" id="KW-0408">Iron</keyword>
<evidence type="ECO:0000256" key="6">
    <source>
        <dbReference type="ARBA" id="ARBA00022723"/>
    </source>
</evidence>
<dbReference type="GO" id="GO:0015979">
    <property type="term" value="P:photosynthesis"/>
    <property type="evidence" value="ECO:0007669"/>
    <property type="project" value="UniProtKB-KW"/>
</dbReference>
<keyword evidence="7" id="KW-0521">NADP</keyword>
<name>I0Z680_COCSC</name>
<evidence type="ECO:0000256" key="8">
    <source>
        <dbReference type="ARBA" id="ARBA00023002"/>
    </source>
</evidence>
<dbReference type="GO" id="GO:0048529">
    <property type="term" value="F:magnesium-protoporphyrin IX monomethyl ester (oxidative) cyclase activity"/>
    <property type="evidence" value="ECO:0007669"/>
    <property type="project" value="UniProtKB-EC"/>
</dbReference>
<dbReference type="RefSeq" id="XP_005650693.1">
    <property type="nucleotide sequence ID" value="XM_005650636.1"/>
</dbReference>
<dbReference type="GO" id="GO:0015995">
    <property type="term" value="P:chlorophyll biosynthetic process"/>
    <property type="evidence" value="ECO:0007669"/>
    <property type="project" value="UniProtKB-UniPathway"/>
</dbReference>
<dbReference type="Pfam" id="PF02915">
    <property type="entry name" value="Rubrerythrin"/>
    <property type="match status" value="1"/>
</dbReference>
<evidence type="ECO:0000256" key="7">
    <source>
        <dbReference type="ARBA" id="ARBA00022857"/>
    </source>
</evidence>
<dbReference type="GeneID" id="17044153"/>